<evidence type="ECO:0000256" key="8">
    <source>
        <dbReference type="ARBA" id="ARBA00023136"/>
    </source>
</evidence>
<dbReference type="InterPro" id="IPR043429">
    <property type="entry name" value="ArtM/GltK/GlnP/TcyL/YhdX-like"/>
</dbReference>
<dbReference type="CDD" id="cd06261">
    <property type="entry name" value="TM_PBP2"/>
    <property type="match status" value="2"/>
</dbReference>
<evidence type="ECO:0000256" key="7">
    <source>
        <dbReference type="ARBA" id="ARBA00022989"/>
    </source>
</evidence>
<evidence type="ECO:0000313" key="12">
    <source>
        <dbReference type="Proteomes" id="UP000332515"/>
    </source>
</evidence>
<dbReference type="PROSITE" id="PS50928">
    <property type="entry name" value="ABC_TM1"/>
    <property type="match status" value="1"/>
</dbReference>
<dbReference type="EMBL" id="VWNA01000001">
    <property type="protein sequence ID" value="MQT12148.1"/>
    <property type="molecule type" value="Genomic_DNA"/>
</dbReference>
<keyword evidence="5 9" id="KW-0812">Transmembrane</keyword>
<feature type="transmembrane region" description="Helical" evidence="9">
    <location>
        <begin position="186"/>
        <end position="206"/>
    </location>
</feature>
<sequence>MAVDERSNGAEPTRGSLLYDPKVRGIFFQAVLLIAIVWIAWYATTNAIANLQRQNIASGFGFLGATASFEISQTLISYSPASTYGRAFVVGLLNTLLVAGIGVVFATLIGLLVGIARLSSNWLLRQLATAYVEVLRNIPVLLQLVFWYFAVLKALPGPRQSLTFSGVALNIRGLFLPRPVFGAGSGLFDIAVIVALVAIGVVHVWARRRQVATGQQFPVFWTSLALLVGLPFLALAATGFPVTFDVPELKGFNYVGGIIVGPELVALVLGLTLYTASYIAEIVRAGIVAVNKGQSEAAHALGLSQGTTLRLVVLPQALRVIIPPLTSQYLNLTKNSSLAVAIGYPDLVGVFAGTVLNQTGQAIECILITMGVYLAISLVTSGIMNWFNARVALVER</sequence>
<accession>A0A6A7Y0Z4</accession>
<evidence type="ECO:0000313" key="11">
    <source>
        <dbReference type="EMBL" id="MQT12148.1"/>
    </source>
</evidence>
<keyword evidence="6" id="KW-0029">Amino-acid transport</keyword>
<evidence type="ECO:0000259" key="10">
    <source>
        <dbReference type="PROSITE" id="PS50928"/>
    </source>
</evidence>
<comment type="subcellular location">
    <subcellularLocation>
        <location evidence="1">Cell inner membrane</location>
        <topology evidence="1">Multi-pass membrane protein</topology>
    </subcellularLocation>
    <subcellularLocation>
        <location evidence="9">Cell membrane</location>
        <topology evidence="9">Multi-pass membrane protein</topology>
    </subcellularLocation>
</comment>
<evidence type="ECO:0000256" key="3">
    <source>
        <dbReference type="ARBA" id="ARBA00022448"/>
    </source>
</evidence>
<feature type="transmembrane region" description="Helical" evidence="9">
    <location>
        <begin position="365"/>
        <end position="387"/>
    </location>
</feature>
<comment type="caution">
    <text evidence="11">The sequence shown here is derived from an EMBL/GenBank/DDBJ whole genome shotgun (WGS) entry which is preliminary data.</text>
</comment>
<feature type="transmembrane region" description="Helical" evidence="9">
    <location>
        <begin position="218"/>
        <end position="240"/>
    </location>
</feature>
<feature type="transmembrane region" description="Helical" evidence="9">
    <location>
        <begin position="26"/>
        <end position="44"/>
    </location>
</feature>
<dbReference type="GO" id="GO:0043190">
    <property type="term" value="C:ATP-binding cassette (ABC) transporter complex"/>
    <property type="evidence" value="ECO:0007669"/>
    <property type="project" value="InterPro"/>
</dbReference>
<evidence type="ECO:0000256" key="6">
    <source>
        <dbReference type="ARBA" id="ARBA00022970"/>
    </source>
</evidence>
<evidence type="ECO:0000256" key="4">
    <source>
        <dbReference type="ARBA" id="ARBA00022475"/>
    </source>
</evidence>
<keyword evidence="4" id="KW-1003">Cell membrane</keyword>
<feature type="transmembrane region" description="Helical" evidence="9">
    <location>
        <begin position="56"/>
        <end position="76"/>
    </location>
</feature>
<feature type="transmembrane region" description="Helical" evidence="9">
    <location>
        <begin position="252"/>
        <end position="274"/>
    </location>
</feature>
<dbReference type="GO" id="GO:0022857">
    <property type="term" value="F:transmembrane transporter activity"/>
    <property type="evidence" value="ECO:0007669"/>
    <property type="project" value="InterPro"/>
</dbReference>
<dbReference type="RefSeq" id="WP_153479459.1">
    <property type="nucleotide sequence ID" value="NZ_VWNA01000001.1"/>
</dbReference>
<dbReference type="GO" id="GO:0006865">
    <property type="term" value="P:amino acid transport"/>
    <property type="evidence" value="ECO:0007669"/>
    <property type="project" value="UniProtKB-KW"/>
</dbReference>
<dbReference type="Gene3D" id="1.10.3720.10">
    <property type="entry name" value="MetI-like"/>
    <property type="match status" value="1"/>
</dbReference>
<feature type="transmembrane region" description="Helical" evidence="9">
    <location>
        <begin position="88"/>
        <end position="113"/>
    </location>
</feature>
<keyword evidence="3 9" id="KW-0813">Transport</keyword>
<dbReference type="SUPFAM" id="SSF161098">
    <property type="entry name" value="MetI-like"/>
    <property type="match status" value="2"/>
</dbReference>
<reference evidence="11 12" key="1">
    <citation type="submission" date="2019-09" db="EMBL/GenBank/DDBJ databases">
        <title>Segnochrobactrum spirostomi gen. nov., sp. nov., isolated from the ciliate Spirostomum cf. yagiui and description of a novel family, Segnochrobactraceae fam. nov. within the order Rhizobiales of the class Alphaproteobacteria.</title>
        <authorList>
            <person name="Akter S."/>
            <person name="Shazib S.U.A."/>
            <person name="Shin M.K."/>
        </authorList>
    </citation>
    <scope>NUCLEOTIDE SEQUENCE [LARGE SCALE GENOMIC DNA]</scope>
    <source>
        <strain evidence="11 12">Sp-1</strain>
    </source>
</reference>
<dbReference type="Proteomes" id="UP000332515">
    <property type="component" value="Unassembled WGS sequence"/>
</dbReference>
<proteinExistence type="inferred from homology"/>
<keyword evidence="7 9" id="KW-1133">Transmembrane helix</keyword>
<dbReference type="AlphaFoldDB" id="A0A6A7Y0Z4"/>
<organism evidence="11 12">
    <name type="scientific">Segnochrobactrum spirostomi</name>
    <dbReference type="NCBI Taxonomy" id="2608987"/>
    <lineage>
        <taxon>Bacteria</taxon>
        <taxon>Pseudomonadati</taxon>
        <taxon>Pseudomonadota</taxon>
        <taxon>Alphaproteobacteria</taxon>
        <taxon>Hyphomicrobiales</taxon>
        <taxon>Segnochrobactraceae</taxon>
        <taxon>Segnochrobactrum</taxon>
    </lineage>
</organism>
<dbReference type="InterPro" id="IPR035906">
    <property type="entry name" value="MetI-like_sf"/>
</dbReference>
<dbReference type="Pfam" id="PF00528">
    <property type="entry name" value="BPD_transp_1"/>
    <property type="match status" value="1"/>
</dbReference>
<feature type="transmembrane region" description="Helical" evidence="9">
    <location>
        <begin position="134"/>
        <end position="155"/>
    </location>
</feature>
<keyword evidence="12" id="KW-1185">Reference proteome</keyword>
<evidence type="ECO:0000256" key="9">
    <source>
        <dbReference type="RuleBase" id="RU363032"/>
    </source>
</evidence>
<gene>
    <name evidence="11" type="ORF">F0357_05605</name>
</gene>
<evidence type="ECO:0000256" key="5">
    <source>
        <dbReference type="ARBA" id="ARBA00022692"/>
    </source>
</evidence>
<evidence type="ECO:0000256" key="2">
    <source>
        <dbReference type="ARBA" id="ARBA00010072"/>
    </source>
</evidence>
<dbReference type="PANTHER" id="PTHR30614">
    <property type="entry name" value="MEMBRANE COMPONENT OF AMINO ACID ABC TRANSPORTER"/>
    <property type="match status" value="1"/>
</dbReference>
<dbReference type="InterPro" id="IPR010065">
    <property type="entry name" value="AA_ABC_transptr_permease_3TM"/>
</dbReference>
<feature type="domain" description="ABC transmembrane type-1" evidence="10">
    <location>
        <begin position="92"/>
        <end position="380"/>
    </location>
</feature>
<evidence type="ECO:0000256" key="1">
    <source>
        <dbReference type="ARBA" id="ARBA00004429"/>
    </source>
</evidence>
<keyword evidence="8 9" id="KW-0472">Membrane</keyword>
<dbReference type="NCBIfam" id="TIGR01726">
    <property type="entry name" value="HEQRo_perm_3TM"/>
    <property type="match status" value="1"/>
</dbReference>
<name>A0A6A7Y0Z4_9HYPH</name>
<dbReference type="PANTHER" id="PTHR30614:SF37">
    <property type="entry name" value="AMINO-ACID ABC TRANSPORTER PERMEASE PROTEIN YHDX-RELATED"/>
    <property type="match status" value="1"/>
</dbReference>
<dbReference type="InterPro" id="IPR000515">
    <property type="entry name" value="MetI-like"/>
</dbReference>
<comment type="similarity">
    <text evidence="2">Belongs to the binding-protein-dependent transport system permease family. HisMQ subfamily.</text>
</comment>
<protein>
    <submittedName>
        <fullName evidence="11">Amino acid ABC transporter permease</fullName>
    </submittedName>
</protein>